<dbReference type="Proteomes" id="UP001151516">
    <property type="component" value="Unassembled WGS sequence"/>
</dbReference>
<evidence type="ECO:0000313" key="2">
    <source>
        <dbReference type="Proteomes" id="UP001151516"/>
    </source>
</evidence>
<organism evidence="1 2">
    <name type="scientific">Coemansia spiralis</name>
    <dbReference type="NCBI Taxonomy" id="417178"/>
    <lineage>
        <taxon>Eukaryota</taxon>
        <taxon>Fungi</taxon>
        <taxon>Fungi incertae sedis</taxon>
        <taxon>Zoopagomycota</taxon>
        <taxon>Kickxellomycotina</taxon>
        <taxon>Kickxellomycetes</taxon>
        <taxon>Kickxellales</taxon>
        <taxon>Kickxellaceae</taxon>
        <taxon>Coemansia</taxon>
    </lineage>
</organism>
<sequence length="98" mass="11015">VSNMYVVVVGKHDASIKDAVGRLEHPNLEVGIYELDLSQYKAMKTPRQWSELEEHEVLLHCYDGDGTAVDHRCSETLSEIVVDVNNNGSLLHIHTFTP</sequence>
<evidence type="ECO:0000313" key="1">
    <source>
        <dbReference type="EMBL" id="KAJ2685507.1"/>
    </source>
</evidence>
<proteinExistence type="predicted"/>
<dbReference type="AlphaFoldDB" id="A0A9W8GGV0"/>
<accession>A0A9W8GGV0</accession>
<dbReference type="EMBL" id="JANBTX010000149">
    <property type="protein sequence ID" value="KAJ2685507.1"/>
    <property type="molecule type" value="Genomic_DNA"/>
</dbReference>
<keyword evidence="2" id="KW-1185">Reference proteome</keyword>
<protein>
    <submittedName>
        <fullName evidence="1">Uncharacterized protein</fullName>
    </submittedName>
</protein>
<gene>
    <name evidence="1" type="ORF">IWW39_004229</name>
</gene>
<comment type="caution">
    <text evidence="1">The sequence shown here is derived from an EMBL/GenBank/DDBJ whole genome shotgun (WGS) entry which is preliminary data.</text>
</comment>
<reference evidence="1" key="1">
    <citation type="submission" date="2022-07" db="EMBL/GenBank/DDBJ databases">
        <title>Phylogenomic reconstructions and comparative analyses of Kickxellomycotina fungi.</title>
        <authorList>
            <person name="Reynolds N.K."/>
            <person name="Stajich J.E."/>
            <person name="Barry K."/>
            <person name="Grigoriev I.V."/>
            <person name="Crous P."/>
            <person name="Smith M.E."/>
        </authorList>
    </citation>
    <scope>NUCLEOTIDE SEQUENCE</scope>
    <source>
        <strain evidence="1">CBS 109367</strain>
    </source>
</reference>
<feature type="non-terminal residue" evidence="1">
    <location>
        <position position="1"/>
    </location>
</feature>
<name>A0A9W8GGV0_9FUNG</name>